<proteinExistence type="predicted"/>
<name>A0A803KUZ0_CHEQI</name>
<dbReference type="Gramene" id="AUR62002848-RA">
    <property type="protein sequence ID" value="AUR62002848-RA:cds"/>
    <property type="gene ID" value="AUR62002848"/>
</dbReference>
<dbReference type="Proteomes" id="UP000596660">
    <property type="component" value="Unplaced"/>
</dbReference>
<dbReference type="AlphaFoldDB" id="A0A803KUZ0"/>
<evidence type="ECO:0000256" key="1">
    <source>
        <dbReference type="SAM" id="MobiDB-lite"/>
    </source>
</evidence>
<reference evidence="2" key="1">
    <citation type="journal article" date="2017" name="Nature">
        <title>The genome of Chenopodium quinoa.</title>
        <authorList>
            <person name="Jarvis D.E."/>
            <person name="Ho Y.S."/>
            <person name="Lightfoot D.J."/>
            <person name="Schmoeckel S.M."/>
            <person name="Li B."/>
            <person name="Borm T.J.A."/>
            <person name="Ohyanagi H."/>
            <person name="Mineta K."/>
            <person name="Michell C.T."/>
            <person name="Saber N."/>
            <person name="Kharbatia N.M."/>
            <person name="Rupper R.R."/>
            <person name="Sharp A.R."/>
            <person name="Dally N."/>
            <person name="Boughton B.A."/>
            <person name="Woo Y.H."/>
            <person name="Gao G."/>
            <person name="Schijlen E.G.W.M."/>
            <person name="Guo X."/>
            <person name="Momin A.A."/>
            <person name="Negrao S."/>
            <person name="Al-Babili S."/>
            <person name="Gehring C."/>
            <person name="Roessner U."/>
            <person name="Jung C."/>
            <person name="Murphy K."/>
            <person name="Arold S.T."/>
            <person name="Gojobori T."/>
            <person name="van der Linden C.G."/>
            <person name="van Loo E.N."/>
            <person name="Jellen E.N."/>
            <person name="Maughan P.J."/>
            <person name="Tester M."/>
        </authorList>
    </citation>
    <scope>NUCLEOTIDE SEQUENCE [LARGE SCALE GENOMIC DNA]</scope>
    <source>
        <strain evidence="2">cv. PI 614886</strain>
    </source>
</reference>
<sequence>MESNSQSFIDAIRCFYMPRLVQKMEQNSTEHTTPNNADQCDQVAASSHIVPSSTTKLEDINFDSTKDTSSSNTSLSSVPEFQDQPTNSKGSSSVVLDDIHCVNSCNYDMDLGSMSASDIPFSGCHMDGNDWLDNDMAGDGMWDLDELWQFRKYEKDVGI</sequence>
<feature type="compositionally biased region" description="Polar residues" evidence="1">
    <location>
        <begin position="83"/>
        <end position="92"/>
    </location>
</feature>
<reference evidence="2" key="2">
    <citation type="submission" date="2021-03" db="UniProtKB">
        <authorList>
            <consortium name="EnsemblPlants"/>
        </authorList>
    </citation>
    <scope>IDENTIFICATION</scope>
</reference>
<accession>A0A803KUZ0</accession>
<feature type="region of interest" description="Disordered" evidence="1">
    <location>
        <begin position="45"/>
        <end position="92"/>
    </location>
</feature>
<feature type="compositionally biased region" description="Low complexity" evidence="1">
    <location>
        <begin position="67"/>
        <end position="77"/>
    </location>
</feature>
<protein>
    <submittedName>
        <fullName evidence="2">Uncharacterized protein</fullName>
    </submittedName>
</protein>
<organism evidence="2 3">
    <name type="scientific">Chenopodium quinoa</name>
    <name type="common">Quinoa</name>
    <dbReference type="NCBI Taxonomy" id="63459"/>
    <lineage>
        <taxon>Eukaryota</taxon>
        <taxon>Viridiplantae</taxon>
        <taxon>Streptophyta</taxon>
        <taxon>Embryophyta</taxon>
        <taxon>Tracheophyta</taxon>
        <taxon>Spermatophyta</taxon>
        <taxon>Magnoliopsida</taxon>
        <taxon>eudicotyledons</taxon>
        <taxon>Gunneridae</taxon>
        <taxon>Pentapetalae</taxon>
        <taxon>Caryophyllales</taxon>
        <taxon>Chenopodiaceae</taxon>
        <taxon>Chenopodioideae</taxon>
        <taxon>Atripliceae</taxon>
        <taxon>Chenopodium</taxon>
    </lineage>
</organism>
<evidence type="ECO:0000313" key="3">
    <source>
        <dbReference type="Proteomes" id="UP000596660"/>
    </source>
</evidence>
<keyword evidence="3" id="KW-1185">Reference proteome</keyword>
<evidence type="ECO:0000313" key="2">
    <source>
        <dbReference type="EnsemblPlants" id="AUR62002848-RA:cds"/>
    </source>
</evidence>
<dbReference type="EnsemblPlants" id="AUR62002848-RA">
    <property type="protein sequence ID" value="AUR62002848-RA:cds"/>
    <property type="gene ID" value="AUR62002848"/>
</dbReference>